<name>A0A699JRD7_TANCI</name>
<feature type="compositionally biased region" description="Polar residues" evidence="1">
    <location>
        <begin position="1"/>
        <end position="21"/>
    </location>
</feature>
<dbReference type="AlphaFoldDB" id="A0A699JRD7"/>
<organism evidence="2">
    <name type="scientific">Tanacetum cinerariifolium</name>
    <name type="common">Dalmatian daisy</name>
    <name type="synonym">Chrysanthemum cinerariifolium</name>
    <dbReference type="NCBI Taxonomy" id="118510"/>
    <lineage>
        <taxon>Eukaryota</taxon>
        <taxon>Viridiplantae</taxon>
        <taxon>Streptophyta</taxon>
        <taxon>Embryophyta</taxon>
        <taxon>Tracheophyta</taxon>
        <taxon>Spermatophyta</taxon>
        <taxon>Magnoliopsida</taxon>
        <taxon>eudicotyledons</taxon>
        <taxon>Gunneridae</taxon>
        <taxon>Pentapetalae</taxon>
        <taxon>asterids</taxon>
        <taxon>campanulids</taxon>
        <taxon>Asterales</taxon>
        <taxon>Asteraceae</taxon>
        <taxon>Asteroideae</taxon>
        <taxon>Anthemideae</taxon>
        <taxon>Anthemidinae</taxon>
        <taxon>Tanacetum</taxon>
    </lineage>
</organism>
<evidence type="ECO:0000313" key="2">
    <source>
        <dbReference type="EMBL" id="GFA52544.1"/>
    </source>
</evidence>
<protein>
    <submittedName>
        <fullName evidence="2">Uncharacterized protein</fullName>
    </submittedName>
</protein>
<evidence type="ECO:0000256" key="1">
    <source>
        <dbReference type="SAM" id="MobiDB-lite"/>
    </source>
</evidence>
<comment type="caution">
    <text evidence="2">The sequence shown here is derived from an EMBL/GenBank/DDBJ whole genome shotgun (WGS) entry which is preliminary data.</text>
</comment>
<reference evidence="2" key="1">
    <citation type="journal article" date="2019" name="Sci. Rep.">
        <title>Draft genome of Tanacetum cinerariifolium, the natural source of mosquito coil.</title>
        <authorList>
            <person name="Yamashiro T."/>
            <person name="Shiraishi A."/>
            <person name="Satake H."/>
            <person name="Nakayama K."/>
        </authorList>
    </citation>
    <scope>NUCLEOTIDE SEQUENCE</scope>
</reference>
<feature type="region of interest" description="Disordered" evidence="1">
    <location>
        <begin position="1"/>
        <end position="22"/>
    </location>
</feature>
<sequence>MSNSSASTSSYRGKAKTTQMDNGGRDRVVYSLVQRDGKLWHMRVHEKGFWSEVFACCEKEIGGRGTIQGYDTIVAK</sequence>
<proteinExistence type="predicted"/>
<accession>A0A699JRD7</accession>
<gene>
    <name evidence="2" type="ORF">Tci_624516</name>
</gene>
<dbReference type="EMBL" id="BKCJ010439351">
    <property type="protein sequence ID" value="GFA52544.1"/>
    <property type="molecule type" value="Genomic_DNA"/>
</dbReference>